<evidence type="ECO:0000256" key="1">
    <source>
        <dbReference type="ARBA" id="ARBA00022737"/>
    </source>
</evidence>
<dbReference type="EMBL" id="JASNWA010000004">
    <property type="protein sequence ID" value="KAK3177048.1"/>
    <property type="molecule type" value="Genomic_DNA"/>
</dbReference>
<dbReference type="SUPFAM" id="SSF57701">
    <property type="entry name" value="Zn2/Cys6 DNA-binding domain"/>
    <property type="match status" value="1"/>
</dbReference>
<reference evidence="7" key="1">
    <citation type="submission" date="2022-11" db="EMBL/GenBank/DDBJ databases">
        <title>Chromosomal genome sequence assembly and mating type (MAT) locus characterization of the leprose asexual lichenized fungus Lepraria neglecta (Nyl.) Erichsen.</title>
        <authorList>
            <person name="Allen J.L."/>
            <person name="Pfeffer B."/>
        </authorList>
    </citation>
    <scope>NUCLEOTIDE SEQUENCE</scope>
    <source>
        <strain evidence="7">Allen 5258</strain>
    </source>
</reference>
<evidence type="ECO:0000256" key="4">
    <source>
        <dbReference type="PROSITE-ProRule" id="PRU00023"/>
    </source>
</evidence>
<dbReference type="GO" id="GO:0008270">
    <property type="term" value="F:zinc ion binding"/>
    <property type="evidence" value="ECO:0007669"/>
    <property type="project" value="InterPro"/>
</dbReference>
<feature type="domain" description="Zn(2)-C6 fungal-type" evidence="6">
    <location>
        <begin position="37"/>
        <end position="72"/>
    </location>
</feature>
<dbReference type="PRINTS" id="PR01415">
    <property type="entry name" value="ANKYRIN"/>
</dbReference>
<dbReference type="PANTHER" id="PTHR24171:SF10">
    <property type="entry name" value="ANKYRIN REPEAT DOMAIN-CONTAINING PROTEIN 29-LIKE"/>
    <property type="match status" value="1"/>
</dbReference>
<evidence type="ECO:0000256" key="5">
    <source>
        <dbReference type="SAM" id="MobiDB-lite"/>
    </source>
</evidence>
<protein>
    <recommendedName>
        <fullName evidence="6">Zn(2)-C6 fungal-type domain-containing protein</fullName>
    </recommendedName>
</protein>
<sequence>MANMEMSLKTVATQELFVCLLRHNADKAPSGPRDSAKCSECRKRKIKCKPHDRDWDNGQQRCDHCEDKGLDCGPNFTNKEDPGVVLQGRGNSVAGSSPEASQRPAPEPSSRRSRSPRKTVTSALRSRTAHGQRRRARSTEGGGGKGKDPIKHVGALSSHQLTEEALSKLNDFNALVTILISASQLPPVPCGHPRDPQGYLSTVKDHLHCLFIYIFRLGTQANERAQHDQVRWILSELVRALDKHPTLYDGRKQDALLEMALIFQNLKLPWGSEHILWKICCANDTSLPELLQKACYLLAESLWSTSETIRQLFEKIWQMTSVFERPSNMDVPPLQRAAQNPNPGVVTAVLSQAHRTSSPPTMYTEQVTDDMTALEQREWDQVRTVTDTRDCLGRTSLYLAAADGHEHCCFALLRANADPNSRDSHKHTVLEVAARGGHLRVVTQLLTAGIDVNPQMAGCASSPLQAAIESDNFQFDLVDSLLKRGADVEVRRLCDDKNAIDLAQEKGLLDLARHMQEHYSNPHDHFPLRHQSAGQASA</sequence>
<dbReference type="AlphaFoldDB" id="A0AAD9ZEI2"/>
<evidence type="ECO:0000313" key="7">
    <source>
        <dbReference type="EMBL" id="KAK3177048.1"/>
    </source>
</evidence>
<evidence type="ECO:0000256" key="3">
    <source>
        <dbReference type="ARBA" id="ARBA00023242"/>
    </source>
</evidence>
<comment type="caution">
    <text evidence="7">The sequence shown here is derived from an EMBL/GenBank/DDBJ whole genome shotgun (WGS) entry which is preliminary data.</text>
</comment>
<dbReference type="SMART" id="SM00248">
    <property type="entry name" value="ANK"/>
    <property type="match status" value="4"/>
</dbReference>
<dbReference type="PROSITE" id="PS50297">
    <property type="entry name" value="ANK_REP_REGION"/>
    <property type="match status" value="2"/>
</dbReference>
<dbReference type="SUPFAM" id="SSF48403">
    <property type="entry name" value="Ankyrin repeat"/>
    <property type="match status" value="1"/>
</dbReference>
<feature type="repeat" description="ANK" evidence="4">
    <location>
        <begin position="392"/>
        <end position="424"/>
    </location>
</feature>
<evidence type="ECO:0000313" key="8">
    <source>
        <dbReference type="Proteomes" id="UP001276659"/>
    </source>
</evidence>
<organism evidence="7 8">
    <name type="scientific">Lepraria neglecta</name>
    <dbReference type="NCBI Taxonomy" id="209136"/>
    <lineage>
        <taxon>Eukaryota</taxon>
        <taxon>Fungi</taxon>
        <taxon>Dikarya</taxon>
        <taxon>Ascomycota</taxon>
        <taxon>Pezizomycotina</taxon>
        <taxon>Lecanoromycetes</taxon>
        <taxon>OSLEUM clade</taxon>
        <taxon>Lecanoromycetidae</taxon>
        <taxon>Lecanorales</taxon>
        <taxon>Lecanorineae</taxon>
        <taxon>Stereocaulaceae</taxon>
        <taxon>Lepraria</taxon>
    </lineage>
</organism>
<dbReference type="GO" id="GO:0000981">
    <property type="term" value="F:DNA-binding transcription factor activity, RNA polymerase II-specific"/>
    <property type="evidence" value="ECO:0007669"/>
    <property type="project" value="InterPro"/>
</dbReference>
<dbReference type="CDD" id="cd00067">
    <property type="entry name" value="GAL4"/>
    <property type="match status" value="1"/>
</dbReference>
<gene>
    <name evidence="7" type="ORF">OEA41_008374</name>
</gene>
<feature type="compositionally biased region" description="Basic residues" evidence="5">
    <location>
        <begin position="127"/>
        <end position="136"/>
    </location>
</feature>
<keyword evidence="2 4" id="KW-0040">ANK repeat</keyword>
<dbReference type="InterPro" id="IPR001138">
    <property type="entry name" value="Zn2Cys6_DnaBD"/>
</dbReference>
<name>A0AAD9ZEI2_9LECA</name>
<dbReference type="Proteomes" id="UP001276659">
    <property type="component" value="Unassembled WGS sequence"/>
</dbReference>
<keyword evidence="1" id="KW-0677">Repeat</keyword>
<dbReference type="InterPro" id="IPR036864">
    <property type="entry name" value="Zn2-C6_fun-type_DNA-bd_sf"/>
</dbReference>
<keyword evidence="8" id="KW-1185">Reference proteome</keyword>
<evidence type="ECO:0000256" key="2">
    <source>
        <dbReference type="ARBA" id="ARBA00023043"/>
    </source>
</evidence>
<dbReference type="PROSITE" id="PS50048">
    <property type="entry name" value="ZN2_CY6_FUNGAL_2"/>
    <property type="match status" value="1"/>
</dbReference>
<feature type="region of interest" description="Disordered" evidence="5">
    <location>
        <begin position="73"/>
        <end position="152"/>
    </location>
</feature>
<dbReference type="Gene3D" id="4.10.240.10">
    <property type="entry name" value="Zn(2)-C6 fungal-type DNA-binding domain"/>
    <property type="match status" value="1"/>
</dbReference>
<dbReference type="InterPro" id="IPR002110">
    <property type="entry name" value="Ankyrin_rpt"/>
</dbReference>
<dbReference type="PROSITE" id="PS50088">
    <property type="entry name" value="ANK_REPEAT"/>
    <property type="match status" value="3"/>
</dbReference>
<dbReference type="InterPro" id="IPR036770">
    <property type="entry name" value="Ankyrin_rpt-contain_sf"/>
</dbReference>
<keyword evidence="3" id="KW-0539">Nucleus</keyword>
<accession>A0AAD9ZEI2</accession>
<dbReference type="Gene3D" id="1.25.40.20">
    <property type="entry name" value="Ankyrin repeat-containing domain"/>
    <property type="match status" value="1"/>
</dbReference>
<dbReference type="Pfam" id="PF12796">
    <property type="entry name" value="Ank_2"/>
    <property type="match status" value="1"/>
</dbReference>
<dbReference type="PANTHER" id="PTHR24171">
    <property type="entry name" value="ANKYRIN REPEAT DOMAIN-CONTAINING PROTEIN 39-RELATED"/>
    <property type="match status" value="1"/>
</dbReference>
<evidence type="ECO:0000259" key="6">
    <source>
        <dbReference type="PROSITE" id="PS50048"/>
    </source>
</evidence>
<feature type="repeat" description="ANK" evidence="4">
    <location>
        <begin position="425"/>
        <end position="457"/>
    </location>
</feature>
<proteinExistence type="predicted"/>
<feature type="repeat" description="ANK" evidence="4">
    <location>
        <begin position="459"/>
        <end position="493"/>
    </location>
</feature>